<dbReference type="InterPro" id="IPR050744">
    <property type="entry name" value="AI-2_Isomerase_LsrG"/>
</dbReference>
<dbReference type="Gene3D" id="3.30.70.100">
    <property type="match status" value="2"/>
</dbReference>
<evidence type="ECO:0000313" key="2">
    <source>
        <dbReference type="EMBL" id="GFH53253.1"/>
    </source>
</evidence>
<dbReference type="InterPro" id="IPR007138">
    <property type="entry name" value="ABM_dom"/>
</dbReference>
<proteinExistence type="predicted"/>
<dbReference type="Pfam" id="PF03992">
    <property type="entry name" value="ABM"/>
    <property type="match status" value="2"/>
</dbReference>
<evidence type="ECO:0000313" key="3">
    <source>
        <dbReference type="Proteomes" id="UP001054902"/>
    </source>
</evidence>
<dbReference type="SUPFAM" id="SSF54909">
    <property type="entry name" value="Dimeric alpha+beta barrel"/>
    <property type="match status" value="2"/>
</dbReference>
<dbReference type="PANTHER" id="PTHR33336:SF15">
    <property type="entry name" value="ABM DOMAIN-CONTAINING PROTEIN"/>
    <property type="match status" value="1"/>
</dbReference>
<evidence type="ECO:0000259" key="1">
    <source>
        <dbReference type="PROSITE" id="PS51725"/>
    </source>
</evidence>
<accession>A0AAD3H7W0</accession>
<dbReference type="InterPro" id="IPR011008">
    <property type="entry name" value="Dimeric_a/b-barrel"/>
</dbReference>
<dbReference type="PANTHER" id="PTHR33336">
    <property type="entry name" value="QUINOL MONOOXYGENASE YGIN-RELATED"/>
    <property type="match status" value="1"/>
</dbReference>
<name>A0AAD3H7W0_9STRA</name>
<keyword evidence="3" id="KW-1185">Reference proteome</keyword>
<dbReference type="GO" id="GO:0003824">
    <property type="term" value="F:catalytic activity"/>
    <property type="evidence" value="ECO:0007669"/>
    <property type="project" value="TreeGrafter"/>
</dbReference>
<dbReference type="Proteomes" id="UP001054902">
    <property type="component" value="Unassembled WGS sequence"/>
</dbReference>
<protein>
    <recommendedName>
        <fullName evidence="1">ABM domain-containing protein</fullName>
    </recommendedName>
</protein>
<comment type="caution">
    <text evidence="2">The sequence shown here is derived from an EMBL/GenBank/DDBJ whole genome shotgun (WGS) entry which is preliminary data.</text>
</comment>
<gene>
    <name evidence="2" type="ORF">CTEN210_09729</name>
</gene>
<dbReference type="EMBL" id="BLLK01000046">
    <property type="protein sequence ID" value="GFH53253.1"/>
    <property type="molecule type" value="Genomic_DNA"/>
</dbReference>
<sequence>MFMSSSTTSSTNNKKPYAVNLKFSVKPSRREDFLSLIKDNQRKTLELEPASLQYTVGEDLSKPNTFYIHEQFIGEEGFDAHRAMDHAGDWAAFKSSDPFEEGGEPVLDFYYGDHEIEEVPASREAFGLHVELCIKPDVREEFLECIRNNQKGSIETEPLCLQYVYGESTSEENKFVFHEEYTGKDGGKEGFEAHKLTKHFAAWEEFAAKDPFTKPPVVDFFRTI</sequence>
<reference evidence="2 3" key="1">
    <citation type="journal article" date="2021" name="Sci. Rep.">
        <title>The genome of the diatom Chaetoceros tenuissimus carries an ancient integrated fragment of an extant virus.</title>
        <authorList>
            <person name="Hongo Y."/>
            <person name="Kimura K."/>
            <person name="Takaki Y."/>
            <person name="Yoshida Y."/>
            <person name="Baba S."/>
            <person name="Kobayashi G."/>
            <person name="Nagasaki K."/>
            <person name="Hano T."/>
            <person name="Tomaru Y."/>
        </authorList>
    </citation>
    <scope>NUCLEOTIDE SEQUENCE [LARGE SCALE GENOMIC DNA]</scope>
    <source>
        <strain evidence="2 3">NIES-3715</strain>
    </source>
</reference>
<feature type="domain" description="ABM" evidence="1">
    <location>
        <begin position="17"/>
        <end position="109"/>
    </location>
</feature>
<dbReference type="AlphaFoldDB" id="A0AAD3H7W0"/>
<dbReference type="PROSITE" id="PS51725">
    <property type="entry name" value="ABM"/>
    <property type="match status" value="2"/>
</dbReference>
<feature type="domain" description="ABM" evidence="1">
    <location>
        <begin position="126"/>
        <end position="220"/>
    </location>
</feature>
<organism evidence="2 3">
    <name type="scientific">Chaetoceros tenuissimus</name>
    <dbReference type="NCBI Taxonomy" id="426638"/>
    <lineage>
        <taxon>Eukaryota</taxon>
        <taxon>Sar</taxon>
        <taxon>Stramenopiles</taxon>
        <taxon>Ochrophyta</taxon>
        <taxon>Bacillariophyta</taxon>
        <taxon>Coscinodiscophyceae</taxon>
        <taxon>Chaetocerotophycidae</taxon>
        <taxon>Chaetocerotales</taxon>
        <taxon>Chaetocerotaceae</taxon>
        <taxon>Chaetoceros</taxon>
    </lineage>
</organism>